<sequence>MAFDVGALVSKLKLDSTSFNTSATAAEKKAGSLGGAMGRSGAAFKKAGMAMTVAGGAIVGALGLMINKAAKAGDEIHKMSLRTGISATALSELKHAAEISGASLGDVEKGVKKMAKSMTDADAGLATYLRSFERIGISMEDLKGLKPEEQMLLIGEAIAGLASESEKAATAQEIFGRAGTNLLPLFKEGAIGIEKLREEAHKLGVVFDTEAAAKAAALVDAQTRLKASMTGVTQNIALSLMPILTNLVEGIAKTISKISDWIKENPKLAETILKVGAGLGILMAALGPLMMMLPGIVAIAPAVGAAFTTMLGPIGLLAAAAIATAAALEKLRKQSEKTVDADYNNYEALEKMKNKLKEAADAAGLTRVEFHQLMLKYDENTTALASAIVKGEEGVELQESLAKVGKEHKEAIDEQREALEDETETLTDGLIPALEDTKDKAESLSDFLKTQGIKTIKEKNKRVKELNKHLEELAESYENGTITLDDYTEASEAAKDELEELTSEIDGTRKAEKLLTDYLQDKGIPTTEEKTDKVNDLKTILGELERAYKDGRISMEDFINATAAAKRELEDLSSEITITAIPAARDMSGVWEQAVSEMEDNTEGFVRDGVKPKFLEIGTAAAALTDGLKTKWASAFGEMLRGQGKFKIDLKGMWDGIYTQFTDILGSMFSDFLAGGKNAFDGLAAILTSPAGFIAACYLGVKAIWAAGEALSDFLFGAGLNANWQEQKDRLDEYRQKWLDLGYSIEEANEKYNEWLKLTGQGDPGEDIPGRGGLPPGPTRPGTWGGGGGSLRPGADEGGGFAIGGITAPYPHAINVGEKYEKEYIVPESKLMNLVGKILETGSKAGGAGRNSPVFNLNMSPTVQLMGTISGAGFDPTALQAQIRGTIVPQILQDLLSNLQKSEWQKALGLI</sequence>
<reference evidence="4" key="1">
    <citation type="submission" date="2020-03" db="EMBL/GenBank/DDBJ databases">
        <title>The deep terrestrial virosphere.</title>
        <authorList>
            <person name="Holmfeldt K."/>
            <person name="Nilsson E."/>
            <person name="Simone D."/>
            <person name="Lopez-Fernandez M."/>
            <person name="Wu X."/>
            <person name="de Brujin I."/>
            <person name="Lundin D."/>
            <person name="Andersson A."/>
            <person name="Bertilsson S."/>
            <person name="Dopson M."/>
        </authorList>
    </citation>
    <scope>NUCLEOTIDE SEQUENCE</scope>
    <source>
        <strain evidence="4">MM171A00688</strain>
    </source>
</reference>
<dbReference type="InterPro" id="IPR010090">
    <property type="entry name" value="Phage_tape_meas"/>
</dbReference>
<keyword evidence="3" id="KW-0472">Membrane</keyword>
<keyword evidence="3" id="KW-1133">Transmembrane helix</keyword>
<gene>
    <name evidence="4" type="ORF">MM171A00688_0002</name>
</gene>
<evidence type="ECO:0000256" key="2">
    <source>
        <dbReference type="SAM" id="MobiDB-lite"/>
    </source>
</evidence>
<feature type="transmembrane region" description="Helical" evidence="3">
    <location>
        <begin position="305"/>
        <end position="328"/>
    </location>
</feature>
<dbReference type="EMBL" id="MT143682">
    <property type="protein sequence ID" value="QJB00119.1"/>
    <property type="molecule type" value="Genomic_DNA"/>
</dbReference>
<accession>A0A6M3M5S1</accession>
<feature type="coiled-coil region" evidence="1">
    <location>
        <begin position="453"/>
        <end position="511"/>
    </location>
</feature>
<dbReference type="AlphaFoldDB" id="A0A6M3M5S1"/>
<feature type="region of interest" description="Disordered" evidence="2">
    <location>
        <begin position="761"/>
        <end position="791"/>
    </location>
</feature>
<proteinExistence type="predicted"/>
<organism evidence="4">
    <name type="scientific">viral metagenome</name>
    <dbReference type="NCBI Taxonomy" id="1070528"/>
    <lineage>
        <taxon>unclassified sequences</taxon>
        <taxon>metagenomes</taxon>
        <taxon>organismal metagenomes</taxon>
    </lineage>
</organism>
<feature type="transmembrane region" description="Helical" evidence="3">
    <location>
        <begin position="275"/>
        <end position="299"/>
    </location>
</feature>
<evidence type="ECO:0000256" key="3">
    <source>
        <dbReference type="SAM" id="Phobius"/>
    </source>
</evidence>
<keyword evidence="1" id="KW-0175">Coiled coil</keyword>
<keyword evidence="3" id="KW-0812">Transmembrane</keyword>
<protein>
    <submittedName>
        <fullName evidence="4">Putative tail tape measure protein</fullName>
    </submittedName>
</protein>
<dbReference type="NCBIfam" id="TIGR01760">
    <property type="entry name" value="tape_meas_TP901"/>
    <property type="match status" value="1"/>
</dbReference>
<evidence type="ECO:0000313" key="4">
    <source>
        <dbReference type="EMBL" id="QJB00119.1"/>
    </source>
</evidence>
<evidence type="ECO:0000256" key="1">
    <source>
        <dbReference type="SAM" id="Coils"/>
    </source>
</evidence>
<name>A0A6M3M5S1_9ZZZZ</name>